<dbReference type="EMBL" id="UYYB01102774">
    <property type="protein sequence ID" value="VDM78732.1"/>
    <property type="molecule type" value="Genomic_DNA"/>
</dbReference>
<dbReference type="AlphaFoldDB" id="A0A3P7LHG5"/>
<keyword evidence="4 6" id="KW-0472">Membrane</keyword>
<keyword evidence="3 6" id="KW-1133">Transmembrane helix</keyword>
<gene>
    <name evidence="7" type="ORF">SVUK_LOCUS13730</name>
</gene>
<comment type="similarity">
    <text evidence="5 6">Belongs to the anion channel-forming bestrophin (TC 1.A.46) family. Calcium-sensitive chloride channel subfamily.</text>
</comment>
<dbReference type="InterPro" id="IPR000615">
    <property type="entry name" value="Bestrophin"/>
</dbReference>
<evidence type="ECO:0000256" key="2">
    <source>
        <dbReference type="ARBA" id="ARBA00022692"/>
    </source>
</evidence>
<comment type="subcellular location">
    <subcellularLocation>
        <location evidence="6">Cell membrane</location>
        <topology evidence="6">Multi-pass membrane protein</topology>
    </subcellularLocation>
    <subcellularLocation>
        <location evidence="1">Membrane</location>
    </subcellularLocation>
</comment>
<dbReference type="Pfam" id="PF01062">
    <property type="entry name" value="Bestrophin"/>
    <property type="match status" value="1"/>
</dbReference>
<dbReference type="GO" id="GO:0034707">
    <property type="term" value="C:chloride channel complex"/>
    <property type="evidence" value="ECO:0007669"/>
    <property type="project" value="UniProtKB-KW"/>
</dbReference>
<dbReference type="GO" id="GO:0005254">
    <property type="term" value="F:chloride channel activity"/>
    <property type="evidence" value="ECO:0007669"/>
    <property type="project" value="UniProtKB-KW"/>
</dbReference>
<evidence type="ECO:0000256" key="4">
    <source>
        <dbReference type="ARBA" id="ARBA00023136"/>
    </source>
</evidence>
<feature type="transmembrane region" description="Helical" evidence="6">
    <location>
        <begin position="125"/>
        <end position="142"/>
    </location>
</feature>
<keyword evidence="8" id="KW-1185">Reference proteome</keyword>
<feature type="transmembrane region" description="Helical" evidence="6">
    <location>
        <begin position="57"/>
        <end position="76"/>
    </location>
</feature>
<keyword evidence="6" id="KW-0406">Ion transport</keyword>
<keyword evidence="6" id="KW-0869">Chloride channel</keyword>
<dbReference type="PANTHER" id="PTHR10736:SF58">
    <property type="entry name" value="BESTROPHIN HOMOLOG-RELATED"/>
    <property type="match status" value="1"/>
</dbReference>
<accession>A0A3P7LHG5</accession>
<keyword evidence="2 6" id="KW-0812">Transmembrane</keyword>
<feature type="transmembrane region" description="Helical" evidence="6">
    <location>
        <begin position="88"/>
        <end position="105"/>
    </location>
</feature>
<evidence type="ECO:0000256" key="6">
    <source>
        <dbReference type="RuleBase" id="RU363126"/>
    </source>
</evidence>
<dbReference type="InterPro" id="IPR021134">
    <property type="entry name" value="Bestrophin-like"/>
</dbReference>
<sequence>MRKDSQVYPENSGFDRLSWSIGFVIISASAMLFRKFWLTPSFLINLQIRYISMTISYNLDVSSVTTFSFFKLLFRWKGSIWKSVKTELIIWVFFYYVIFCIYRYVLDENSQSTFEKIAAHCDKKLDYIPLQFMLGFFVTVIIDRWKNIFNNMGWIEKYLVLSQVLVFRDISLRVRRRFPNLESIVTAGITHGL</sequence>
<feature type="transmembrane region" description="Helical" evidence="6">
    <location>
        <begin position="17"/>
        <end position="37"/>
    </location>
</feature>
<evidence type="ECO:0000313" key="8">
    <source>
        <dbReference type="Proteomes" id="UP000270094"/>
    </source>
</evidence>
<organism evidence="7 8">
    <name type="scientific">Strongylus vulgaris</name>
    <name type="common">Blood worm</name>
    <dbReference type="NCBI Taxonomy" id="40348"/>
    <lineage>
        <taxon>Eukaryota</taxon>
        <taxon>Metazoa</taxon>
        <taxon>Ecdysozoa</taxon>
        <taxon>Nematoda</taxon>
        <taxon>Chromadorea</taxon>
        <taxon>Rhabditida</taxon>
        <taxon>Rhabditina</taxon>
        <taxon>Rhabditomorpha</taxon>
        <taxon>Strongyloidea</taxon>
        <taxon>Strongylidae</taxon>
        <taxon>Strongylus</taxon>
    </lineage>
</organism>
<proteinExistence type="inferred from homology"/>
<protein>
    <recommendedName>
        <fullName evidence="6">Bestrophin homolog</fullName>
    </recommendedName>
</protein>
<keyword evidence="6" id="KW-0407">Ion channel</keyword>
<comment type="function">
    <text evidence="6">Forms chloride channels.</text>
</comment>
<reference evidence="7 8" key="1">
    <citation type="submission" date="2018-11" db="EMBL/GenBank/DDBJ databases">
        <authorList>
            <consortium name="Pathogen Informatics"/>
        </authorList>
    </citation>
    <scope>NUCLEOTIDE SEQUENCE [LARGE SCALE GENOMIC DNA]</scope>
</reference>
<dbReference type="OrthoDB" id="201595at2759"/>
<evidence type="ECO:0000256" key="5">
    <source>
        <dbReference type="ARBA" id="ARBA00034769"/>
    </source>
</evidence>
<evidence type="ECO:0000256" key="1">
    <source>
        <dbReference type="ARBA" id="ARBA00004370"/>
    </source>
</evidence>
<dbReference type="PANTHER" id="PTHR10736">
    <property type="entry name" value="BESTROPHIN"/>
    <property type="match status" value="1"/>
</dbReference>
<evidence type="ECO:0000313" key="7">
    <source>
        <dbReference type="EMBL" id="VDM78732.1"/>
    </source>
</evidence>
<keyword evidence="6" id="KW-0868">Chloride</keyword>
<name>A0A3P7LHG5_STRVU</name>
<dbReference type="Proteomes" id="UP000270094">
    <property type="component" value="Unassembled WGS sequence"/>
</dbReference>
<keyword evidence="6" id="KW-1003">Cell membrane</keyword>
<keyword evidence="6" id="KW-0813">Transport</keyword>
<evidence type="ECO:0000256" key="3">
    <source>
        <dbReference type="ARBA" id="ARBA00022989"/>
    </source>
</evidence>
<dbReference type="GO" id="GO:0005886">
    <property type="term" value="C:plasma membrane"/>
    <property type="evidence" value="ECO:0007669"/>
    <property type="project" value="UniProtKB-SubCell"/>
</dbReference>